<organism evidence="1 2">
    <name type="scientific">Meloidogyne enterolobii</name>
    <name type="common">Root-knot nematode worm</name>
    <name type="synonym">Meloidogyne mayaguensis</name>
    <dbReference type="NCBI Taxonomy" id="390850"/>
    <lineage>
        <taxon>Eukaryota</taxon>
        <taxon>Metazoa</taxon>
        <taxon>Ecdysozoa</taxon>
        <taxon>Nematoda</taxon>
        <taxon>Chromadorea</taxon>
        <taxon>Rhabditida</taxon>
        <taxon>Tylenchina</taxon>
        <taxon>Tylenchomorpha</taxon>
        <taxon>Tylenchoidea</taxon>
        <taxon>Meloidogynidae</taxon>
        <taxon>Meloidogyninae</taxon>
        <taxon>Meloidogyne</taxon>
    </lineage>
</organism>
<gene>
    <name evidence="1" type="ORF">MENT_LOCUS62725</name>
</gene>
<comment type="caution">
    <text evidence="1">The sequence shown here is derived from an EMBL/GenBank/DDBJ whole genome shotgun (WGS) entry which is preliminary data.</text>
</comment>
<name>A0A6V7YAE7_MELEN</name>
<evidence type="ECO:0000313" key="1">
    <source>
        <dbReference type="EMBL" id="CAD2208659.1"/>
    </source>
</evidence>
<sequence>MEKLNIQLALGVQLNKSKIDPGFSLNSEMITGDHIYFIKTRIYKCYKYTSIRSKNNSFYWTCSKGTKKCKGKLIFENPHNLTNNFKETQPHTCKTNGLINIFV</sequence>
<protein>
    <submittedName>
        <fullName evidence="1">Uncharacterized protein</fullName>
    </submittedName>
</protein>
<accession>A0A6V7YAE7</accession>
<evidence type="ECO:0000313" key="2">
    <source>
        <dbReference type="Proteomes" id="UP000580250"/>
    </source>
</evidence>
<dbReference type="Proteomes" id="UP000580250">
    <property type="component" value="Unassembled WGS sequence"/>
</dbReference>
<dbReference type="AlphaFoldDB" id="A0A6V7YAE7"/>
<proteinExistence type="predicted"/>
<dbReference type="Gene3D" id="2.20.25.240">
    <property type="match status" value="1"/>
</dbReference>
<reference evidence="1 2" key="1">
    <citation type="submission" date="2020-08" db="EMBL/GenBank/DDBJ databases">
        <authorList>
            <person name="Koutsovoulos G."/>
            <person name="Danchin GJ E."/>
        </authorList>
    </citation>
    <scope>NUCLEOTIDE SEQUENCE [LARGE SCALE GENOMIC DNA]</scope>
</reference>
<dbReference type="EMBL" id="CAJEWN010003815">
    <property type="protein sequence ID" value="CAD2208659.1"/>
    <property type="molecule type" value="Genomic_DNA"/>
</dbReference>